<gene>
    <name evidence="2" type="ORF">FC89_GL001358</name>
</gene>
<dbReference type="OrthoDB" id="9786100at2"/>
<protein>
    <submittedName>
        <fullName evidence="2">LICD family protein</fullName>
    </submittedName>
</protein>
<sequence>MHDQKNIRKLQQIELNLAKKIISICEENQIKYIMLGGTMLGAIRHHGFIPWDDDIDFGMSRNDYDKFCQIVLELNDDNLKLLDFRFNNNHDYPAKVIDQSIELVNNNVASKETIYPWIDIFPLDGMPANKVLRKLHGTRLMMDRALLKLSQLSNGVALNNPYRTSLEKLIIKIGLLVRSDKFLKEQKMMQVLDRDLRKYSYSNCPFAVNFMGAYKLNEMFPRKIYDQLKSYSFEDTQFMGTVFYDEYLKQLYGNYMQPPKENDRDKHNVGMKQS</sequence>
<dbReference type="GO" id="GO:0009100">
    <property type="term" value="P:glycoprotein metabolic process"/>
    <property type="evidence" value="ECO:0007669"/>
    <property type="project" value="UniProtKB-ARBA"/>
</dbReference>
<dbReference type="InterPro" id="IPR052942">
    <property type="entry name" value="LPS_cholinephosphotransferase"/>
</dbReference>
<feature type="domain" description="LicD/FKTN/FKRP nucleotidyltransferase" evidence="1">
    <location>
        <begin position="25"/>
        <end position="253"/>
    </location>
</feature>
<dbReference type="Proteomes" id="UP000051451">
    <property type="component" value="Unassembled WGS sequence"/>
</dbReference>
<dbReference type="GeneID" id="98319367"/>
<dbReference type="STRING" id="1423750.FC89_GL001358"/>
<dbReference type="PANTHER" id="PTHR43404">
    <property type="entry name" value="LIPOPOLYSACCHARIDE CHOLINEPHOSPHOTRANSFERASE LICD"/>
    <property type="match status" value="1"/>
</dbReference>
<keyword evidence="3" id="KW-1185">Reference proteome</keyword>
<dbReference type="PANTHER" id="PTHR43404:SF2">
    <property type="entry name" value="LIPOPOLYSACCHARIDE CHOLINEPHOSPHOTRANSFERASE LICD"/>
    <property type="match status" value="1"/>
</dbReference>
<reference evidence="2 3" key="1">
    <citation type="journal article" date="2015" name="Genome Announc.">
        <title>Expanding the biotechnology potential of lactobacilli through comparative genomics of 213 strains and associated genera.</title>
        <authorList>
            <person name="Sun Z."/>
            <person name="Harris H.M."/>
            <person name="McCann A."/>
            <person name="Guo C."/>
            <person name="Argimon S."/>
            <person name="Zhang W."/>
            <person name="Yang X."/>
            <person name="Jeffery I.B."/>
            <person name="Cooney J.C."/>
            <person name="Kagawa T.F."/>
            <person name="Liu W."/>
            <person name="Song Y."/>
            <person name="Salvetti E."/>
            <person name="Wrobel A."/>
            <person name="Rasinkangas P."/>
            <person name="Parkhill J."/>
            <person name="Rea M.C."/>
            <person name="O'Sullivan O."/>
            <person name="Ritari J."/>
            <person name="Douillard F.P."/>
            <person name="Paul Ross R."/>
            <person name="Yang R."/>
            <person name="Briner A.E."/>
            <person name="Felis G.E."/>
            <person name="de Vos W.M."/>
            <person name="Barrangou R."/>
            <person name="Klaenhammer T.R."/>
            <person name="Caufield P.W."/>
            <person name="Cui Y."/>
            <person name="Zhang H."/>
            <person name="O'Toole P.W."/>
        </authorList>
    </citation>
    <scope>NUCLEOTIDE SEQUENCE [LARGE SCALE GENOMIC DNA]</scope>
    <source>
        <strain evidence="2 3">DSM 18630</strain>
    </source>
</reference>
<dbReference type="AlphaFoldDB" id="A0A0R1VSL7"/>
<proteinExistence type="predicted"/>
<evidence type="ECO:0000259" key="1">
    <source>
        <dbReference type="Pfam" id="PF04991"/>
    </source>
</evidence>
<dbReference type="InterPro" id="IPR007074">
    <property type="entry name" value="LicD/FKTN/FKRP_NTP_transf"/>
</dbReference>
<dbReference type="RefSeq" id="WP_057872095.1">
    <property type="nucleotide sequence ID" value="NZ_AZGB01000018.1"/>
</dbReference>
<organism evidence="2 3">
    <name type="scientific">Liquorilactobacillus ghanensis DSM 18630</name>
    <dbReference type="NCBI Taxonomy" id="1423750"/>
    <lineage>
        <taxon>Bacteria</taxon>
        <taxon>Bacillati</taxon>
        <taxon>Bacillota</taxon>
        <taxon>Bacilli</taxon>
        <taxon>Lactobacillales</taxon>
        <taxon>Lactobacillaceae</taxon>
        <taxon>Liquorilactobacillus</taxon>
    </lineage>
</organism>
<name>A0A0R1VSL7_9LACO</name>
<dbReference type="EMBL" id="AZGB01000018">
    <property type="protein sequence ID" value="KRM05654.1"/>
    <property type="molecule type" value="Genomic_DNA"/>
</dbReference>
<evidence type="ECO:0000313" key="2">
    <source>
        <dbReference type="EMBL" id="KRM05654.1"/>
    </source>
</evidence>
<dbReference type="Pfam" id="PF04991">
    <property type="entry name" value="LicD"/>
    <property type="match status" value="1"/>
</dbReference>
<comment type="caution">
    <text evidence="2">The sequence shown here is derived from an EMBL/GenBank/DDBJ whole genome shotgun (WGS) entry which is preliminary data.</text>
</comment>
<evidence type="ECO:0000313" key="3">
    <source>
        <dbReference type="Proteomes" id="UP000051451"/>
    </source>
</evidence>
<dbReference type="PATRIC" id="fig|1423750.3.peg.1391"/>
<accession>A0A0R1VSL7</accession>